<dbReference type="EMBL" id="VFOZ01000001">
    <property type="protein sequence ID" value="TQM01036.1"/>
    <property type="molecule type" value="Genomic_DNA"/>
</dbReference>
<reference evidence="7 8" key="1">
    <citation type="submission" date="2019-06" db="EMBL/GenBank/DDBJ databases">
        <title>Sequencing the genomes of 1000 actinobacteria strains.</title>
        <authorList>
            <person name="Klenk H.-P."/>
        </authorList>
    </citation>
    <scope>NUCLEOTIDE SEQUENCE [LARGE SCALE GENOMIC DNA]</scope>
    <source>
        <strain evidence="7 8">DSM 102200</strain>
    </source>
</reference>
<dbReference type="Pfam" id="PF13458">
    <property type="entry name" value="Peripla_BP_6"/>
    <property type="match status" value="1"/>
</dbReference>
<keyword evidence="4" id="KW-0029">Amino-acid transport</keyword>
<evidence type="ECO:0000259" key="6">
    <source>
        <dbReference type="Pfam" id="PF13458"/>
    </source>
</evidence>
<organism evidence="7 8">
    <name type="scientific">Actinoallomurus bryophytorum</name>
    <dbReference type="NCBI Taxonomy" id="1490222"/>
    <lineage>
        <taxon>Bacteria</taxon>
        <taxon>Bacillati</taxon>
        <taxon>Actinomycetota</taxon>
        <taxon>Actinomycetes</taxon>
        <taxon>Streptosporangiales</taxon>
        <taxon>Thermomonosporaceae</taxon>
        <taxon>Actinoallomurus</taxon>
    </lineage>
</organism>
<dbReference type="InterPro" id="IPR028082">
    <property type="entry name" value="Peripla_BP_I"/>
</dbReference>
<keyword evidence="2" id="KW-0813">Transport</keyword>
<gene>
    <name evidence="7" type="ORF">FB559_6779</name>
</gene>
<dbReference type="PANTHER" id="PTHR30483:SF37">
    <property type="entry name" value="ABC TRANSPORTER SUBSTRATE-BINDING PROTEIN"/>
    <property type="match status" value="1"/>
</dbReference>
<dbReference type="AlphaFoldDB" id="A0A543CVA0"/>
<dbReference type="PANTHER" id="PTHR30483">
    <property type="entry name" value="LEUCINE-SPECIFIC-BINDING PROTEIN"/>
    <property type="match status" value="1"/>
</dbReference>
<evidence type="ECO:0000256" key="4">
    <source>
        <dbReference type="ARBA" id="ARBA00022970"/>
    </source>
</evidence>
<dbReference type="Gene3D" id="3.40.50.2300">
    <property type="match status" value="2"/>
</dbReference>
<dbReference type="GO" id="GO:0006865">
    <property type="term" value="P:amino acid transport"/>
    <property type="evidence" value="ECO:0007669"/>
    <property type="project" value="UniProtKB-KW"/>
</dbReference>
<evidence type="ECO:0000256" key="5">
    <source>
        <dbReference type="SAM" id="MobiDB-lite"/>
    </source>
</evidence>
<comment type="caution">
    <text evidence="7">The sequence shown here is derived from an EMBL/GenBank/DDBJ whole genome shotgun (WGS) entry which is preliminary data.</text>
</comment>
<dbReference type="PRINTS" id="PR00337">
    <property type="entry name" value="LEUILEVALBP"/>
</dbReference>
<feature type="region of interest" description="Disordered" evidence="5">
    <location>
        <begin position="1"/>
        <end position="24"/>
    </location>
</feature>
<comment type="similarity">
    <text evidence="1">Belongs to the leucine-binding protein family.</text>
</comment>
<dbReference type="InterPro" id="IPR028081">
    <property type="entry name" value="Leu-bd"/>
</dbReference>
<evidence type="ECO:0000313" key="8">
    <source>
        <dbReference type="Proteomes" id="UP000316096"/>
    </source>
</evidence>
<dbReference type="InterPro" id="IPR051010">
    <property type="entry name" value="BCAA_transport"/>
</dbReference>
<dbReference type="Proteomes" id="UP000316096">
    <property type="component" value="Unassembled WGS sequence"/>
</dbReference>
<evidence type="ECO:0000256" key="3">
    <source>
        <dbReference type="ARBA" id="ARBA00022729"/>
    </source>
</evidence>
<evidence type="ECO:0000313" key="7">
    <source>
        <dbReference type="EMBL" id="TQM01036.1"/>
    </source>
</evidence>
<accession>A0A543CVA0</accession>
<evidence type="ECO:0000256" key="2">
    <source>
        <dbReference type="ARBA" id="ARBA00022448"/>
    </source>
</evidence>
<dbReference type="InterPro" id="IPR000709">
    <property type="entry name" value="Leu_Ile_Val-bd"/>
</dbReference>
<dbReference type="CDD" id="cd06338">
    <property type="entry name" value="PBP1_ABC_ligand_binding-like"/>
    <property type="match status" value="1"/>
</dbReference>
<dbReference type="SUPFAM" id="SSF53822">
    <property type="entry name" value="Periplasmic binding protein-like I"/>
    <property type="match status" value="1"/>
</dbReference>
<keyword evidence="3" id="KW-0732">Signal</keyword>
<proteinExistence type="inferred from homology"/>
<sequence length="427" mass="45605">MTASSPWQPKIRGGSALAGMRRRGRSRRTVAGVVVAAMALTACGQRPSQSSGGDTKKPIVVGASLPLTGDFAQPGNEAKRGYEIWRDMVNAKGGILGRQVQLKITDDASSQDTVVSDYTKLITQNKVDLLLGTFSSLLNYAASAVAEKNGMVFVEPAGGATNMFTRNFKYLFFAQQASAPHQADVFVDWVKSLPPASRPKTAAYPTQDDPFAKPVIQTMQKELEALGVKTVYSSVYPADTTNFQTIASTLAGKKPDLIAQGAVFEDGVGLVRALKQLNYSPKALFQTSAPSNAGQYSKGIGEANTEGVFYTVSWDEDATTPVNADFVAAYKKAYNADPAEDAADGFAAAQVLQAAAEKVGSVDQDKIRDWLHAHTVQTILGPLSWKPTGEPNGKFLLAQWQSGKVEVVGPPDLATTKNIVNPKPGWK</sequence>
<feature type="domain" description="Leucine-binding protein" evidence="6">
    <location>
        <begin position="58"/>
        <end position="403"/>
    </location>
</feature>
<keyword evidence="8" id="KW-1185">Reference proteome</keyword>
<name>A0A543CVA0_9ACTN</name>
<protein>
    <submittedName>
        <fullName evidence="7">Amino acid/amide ABC transporter substrate-binding protein (HAAT family)</fullName>
    </submittedName>
</protein>
<evidence type="ECO:0000256" key="1">
    <source>
        <dbReference type="ARBA" id="ARBA00010062"/>
    </source>
</evidence>